<proteinExistence type="predicted"/>
<dbReference type="EMBL" id="LUCH01005437">
    <property type="protein sequence ID" value="KAF5398074.1"/>
    <property type="molecule type" value="Genomic_DNA"/>
</dbReference>
<dbReference type="AlphaFoldDB" id="A0A8J4T581"/>
<protein>
    <submittedName>
        <fullName evidence="1">Uncharacterized protein</fullName>
    </submittedName>
</protein>
<keyword evidence="2" id="KW-1185">Reference proteome</keyword>
<organism evidence="1 2">
    <name type="scientific">Paragonimus heterotremus</name>
    <dbReference type="NCBI Taxonomy" id="100268"/>
    <lineage>
        <taxon>Eukaryota</taxon>
        <taxon>Metazoa</taxon>
        <taxon>Spiralia</taxon>
        <taxon>Lophotrochozoa</taxon>
        <taxon>Platyhelminthes</taxon>
        <taxon>Trematoda</taxon>
        <taxon>Digenea</taxon>
        <taxon>Plagiorchiida</taxon>
        <taxon>Troglotremata</taxon>
        <taxon>Troglotrematidae</taxon>
        <taxon>Paragonimus</taxon>
    </lineage>
</organism>
<evidence type="ECO:0000313" key="1">
    <source>
        <dbReference type="EMBL" id="KAF5398074.1"/>
    </source>
</evidence>
<reference evidence="1" key="1">
    <citation type="submission" date="2019-05" db="EMBL/GenBank/DDBJ databases">
        <title>Annotation for the trematode Paragonimus heterotremus.</title>
        <authorList>
            <person name="Choi Y.-J."/>
        </authorList>
    </citation>
    <scope>NUCLEOTIDE SEQUENCE</scope>
    <source>
        <strain evidence="1">LC</strain>
    </source>
</reference>
<accession>A0A8J4T581</accession>
<comment type="caution">
    <text evidence="1">The sequence shown here is derived from an EMBL/GenBank/DDBJ whole genome shotgun (WGS) entry which is preliminary data.</text>
</comment>
<dbReference type="Proteomes" id="UP000748531">
    <property type="component" value="Unassembled WGS sequence"/>
</dbReference>
<gene>
    <name evidence="1" type="ORF">PHET_08326</name>
</gene>
<name>A0A8J4T581_9TREM</name>
<sequence length="121" mass="13669">MSNLWSHFLACHLPLFITQKDVRKIDAVKFSGVAQTHARQRQVYDLIERQLSSLTQVTSPMIASVNKSYDIIQELLTRVDEDMQQRSELALAEAQNPIRPGVQTKLKETLDLVSSATNKSS</sequence>
<evidence type="ECO:0000313" key="2">
    <source>
        <dbReference type="Proteomes" id="UP000748531"/>
    </source>
</evidence>